<feature type="domain" description="VOC" evidence="3">
    <location>
        <begin position="67"/>
        <end position="210"/>
    </location>
</feature>
<dbReference type="GO" id="GO:0004493">
    <property type="term" value="F:methylmalonyl-CoA epimerase activity"/>
    <property type="evidence" value="ECO:0007669"/>
    <property type="project" value="TreeGrafter"/>
</dbReference>
<accession>A0A3S5ILB5</accession>
<sequence>MGGRLLPVRAGERHRPVLPALPGRAAARAAVRRAAVPGPGPRRRTRPRHARVRGERSPGPMTIAVGGLLHVAVVTPDLDRMAAFYTGLFGAEVVKDLSLTTPVFGEGVGVPGATARTVHLRLPGASTVVELTQYAAHHPAADPRAPANAPGLRHLALRVDDIGAAAGELRARGHEVVGGPVEVDRPAAARGTRFLYFRDPDGNLVELIEPPSRTTAAGAGSPTDAESEGNRI</sequence>
<dbReference type="Gene3D" id="3.10.180.10">
    <property type="entry name" value="2,3-Dihydroxybiphenyl 1,2-Dioxygenase, domain 1"/>
    <property type="match status" value="1"/>
</dbReference>
<dbReference type="Pfam" id="PF00903">
    <property type="entry name" value="Glyoxalase"/>
    <property type="match status" value="1"/>
</dbReference>
<keyword evidence="1" id="KW-0479">Metal-binding</keyword>
<comment type="caution">
    <text evidence="4">The sequence shown here is derived from an EMBL/GenBank/DDBJ whole genome shotgun (WGS) entry which is preliminary data.</text>
</comment>
<dbReference type="Proteomes" id="UP000028058">
    <property type="component" value="Unassembled WGS sequence"/>
</dbReference>
<dbReference type="GO" id="GO:0046491">
    <property type="term" value="P:L-methylmalonyl-CoA metabolic process"/>
    <property type="evidence" value="ECO:0007669"/>
    <property type="project" value="TreeGrafter"/>
</dbReference>
<feature type="region of interest" description="Disordered" evidence="2">
    <location>
        <begin position="33"/>
        <end position="59"/>
    </location>
</feature>
<evidence type="ECO:0000256" key="2">
    <source>
        <dbReference type="SAM" id="MobiDB-lite"/>
    </source>
</evidence>
<dbReference type="InterPro" id="IPR004360">
    <property type="entry name" value="Glyas_Fos-R_dOase_dom"/>
</dbReference>
<dbReference type="PANTHER" id="PTHR43048:SF5">
    <property type="entry name" value="BLR5325 PROTEIN"/>
    <property type="match status" value="1"/>
</dbReference>
<dbReference type="PROSITE" id="PS51819">
    <property type="entry name" value="VOC"/>
    <property type="match status" value="1"/>
</dbReference>
<evidence type="ECO:0000256" key="1">
    <source>
        <dbReference type="ARBA" id="ARBA00022723"/>
    </source>
</evidence>
<dbReference type="InterPro" id="IPR029068">
    <property type="entry name" value="Glyas_Bleomycin-R_OHBP_Dase"/>
</dbReference>
<proteinExistence type="predicted"/>
<organism evidence="4 5">
    <name type="scientific">Streptomyces xinghaiensis</name>
    <dbReference type="NCBI Taxonomy" id="1038928"/>
    <lineage>
        <taxon>Bacteria</taxon>
        <taxon>Bacillati</taxon>
        <taxon>Actinomycetota</taxon>
        <taxon>Actinomycetes</taxon>
        <taxon>Kitasatosporales</taxon>
        <taxon>Streptomycetaceae</taxon>
        <taxon>Streptomyces</taxon>
    </lineage>
</organism>
<evidence type="ECO:0000313" key="4">
    <source>
        <dbReference type="EMBL" id="RKM96674.1"/>
    </source>
</evidence>
<protein>
    <recommendedName>
        <fullName evidence="3">VOC domain-containing protein</fullName>
    </recommendedName>
</protein>
<reference evidence="4 5" key="1">
    <citation type="journal article" date="2014" name="Genome Announc.">
        <title>Draft Genome Sequence of Streptomyces fradiae ATCC 19609, a Strain Highly Sensitive to Antibiotics.</title>
        <authorList>
            <person name="Bekker O.B."/>
            <person name="Klimina K.M."/>
            <person name="Vatlin A.A."/>
            <person name="Zakharevich N.V."/>
            <person name="Kasianov A.S."/>
            <person name="Danilenko V.N."/>
        </authorList>
    </citation>
    <scope>NUCLEOTIDE SEQUENCE [LARGE SCALE GENOMIC DNA]</scope>
    <source>
        <strain evidence="4 5">ATCC 19609</strain>
    </source>
</reference>
<feature type="compositionally biased region" description="Basic residues" evidence="2">
    <location>
        <begin position="41"/>
        <end position="51"/>
    </location>
</feature>
<dbReference type="EMBL" id="JNAD02000004">
    <property type="protein sequence ID" value="RKM96674.1"/>
    <property type="molecule type" value="Genomic_DNA"/>
</dbReference>
<name>A0A3S5ILB5_9ACTN</name>
<dbReference type="GO" id="GO:0046872">
    <property type="term" value="F:metal ion binding"/>
    <property type="evidence" value="ECO:0007669"/>
    <property type="project" value="UniProtKB-KW"/>
</dbReference>
<dbReference type="PANTHER" id="PTHR43048">
    <property type="entry name" value="METHYLMALONYL-COA EPIMERASE"/>
    <property type="match status" value="1"/>
</dbReference>
<dbReference type="SUPFAM" id="SSF54593">
    <property type="entry name" value="Glyoxalase/Bleomycin resistance protein/Dihydroxybiphenyl dioxygenase"/>
    <property type="match status" value="1"/>
</dbReference>
<keyword evidence="5" id="KW-1185">Reference proteome</keyword>
<evidence type="ECO:0000313" key="5">
    <source>
        <dbReference type="Proteomes" id="UP000028058"/>
    </source>
</evidence>
<dbReference type="InterPro" id="IPR051785">
    <property type="entry name" value="MMCE/EMCE_epimerase"/>
</dbReference>
<gene>
    <name evidence="4" type="ORF">SFRA_011655</name>
</gene>
<feature type="region of interest" description="Disordered" evidence="2">
    <location>
        <begin position="210"/>
        <end position="232"/>
    </location>
</feature>
<dbReference type="AlphaFoldDB" id="A0A3S5ILB5"/>
<evidence type="ECO:0000259" key="3">
    <source>
        <dbReference type="PROSITE" id="PS51819"/>
    </source>
</evidence>
<dbReference type="InterPro" id="IPR037523">
    <property type="entry name" value="VOC_core"/>
</dbReference>